<sequence length="257" mass="26844">MAPLRIERDGPLAVLTIANPPLNLWDATTGPAFVAALDTLDADPPRGLLVRAEGRVFTGGVDVHLFSGLDAERGTALARELLGIADRIAALPYPTVLAAHALCLTWGFELALACDLLLAAEGAQFALVEQIVGLSPFMGGPQRLALRVGPARAKEFVYTGDRYDAATLESWGVVNRVLPADNFDATAREVARWLANGPTRAHAMTKHLIDTACSAGAPAATAITADLAGALFETADTRNAVASFLADGPGKATHSGR</sequence>
<keyword evidence="2" id="KW-1185">Reference proteome</keyword>
<dbReference type="InterPro" id="IPR001753">
    <property type="entry name" value="Enoyl-CoA_hydra/iso"/>
</dbReference>
<dbReference type="Proteomes" id="UP001500957">
    <property type="component" value="Unassembled WGS sequence"/>
</dbReference>
<dbReference type="SUPFAM" id="SSF52096">
    <property type="entry name" value="ClpP/crotonase"/>
    <property type="match status" value="1"/>
</dbReference>
<evidence type="ECO:0000313" key="2">
    <source>
        <dbReference type="Proteomes" id="UP001500957"/>
    </source>
</evidence>
<organism evidence="1 2">
    <name type="scientific">Sporichthya brevicatena</name>
    <dbReference type="NCBI Taxonomy" id="171442"/>
    <lineage>
        <taxon>Bacteria</taxon>
        <taxon>Bacillati</taxon>
        <taxon>Actinomycetota</taxon>
        <taxon>Actinomycetes</taxon>
        <taxon>Sporichthyales</taxon>
        <taxon>Sporichthyaceae</taxon>
        <taxon>Sporichthya</taxon>
    </lineage>
</organism>
<dbReference type="InterPro" id="IPR029045">
    <property type="entry name" value="ClpP/crotonase-like_dom_sf"/>
</dbReference>
<evidence type="ECO:0000313" key="1">
    <source>
        <dbReference type="EMBL" id="GAA0629684.1"/>
    </source>
</evidence>
<dbReference type="PANTHER" id="PTHR11941:SF54">
    <property type="entry name" value="ENOYL-COA HYDRATASE, MITOCHONDRIAL"/>
    <property type="match status" value="1"/>
</dbReference>
<dbReference type="Pfam" id="PF00378">
    <property type="entry name" value="ECH_1"/>
    <property type="match status" value="1"/>
</dbReference>
<dbReference type="EMBL" id="BAAAHE010000036">
    <property type="protein sequence ID" value="GAA0629684.1"/>
    <property type="molecule type" value="Genomic_DNA"/>
</dbReference>
<proteinExistence type="predicted"/>
<protein>
    <submittedName>
        <fullName evidence="1">Enoyl-CoA hydratase/isomerase family protein</fullName>
    </submittedName>
</protein>
<gene>
    <name evidence="1" type="ORF">GCM10009547_36690</name>
</gene>
<comment type="caution">
    <text evidence="1">The sequence shown here is derived from an EMBL/GenBank/DDBJ whole genome shotgun (WGS) entry which is preliminary data.</text>
</comment>
<dbReference type="CDD" id="cd06558">
    <property type="entry name" value="crotonase-like"/>
    <property type="match status" value="1"/>
</dbReference>
<dbReference type="RefSeq" id="WP_344607417.1">
    <property type="nucleotide sequence ID" value="NZ_BAAAHE010000036.1"/>
</dbReference>
<dbReference type="PANTHER" id="PTHR11941">
    <property type="entry name" value="ENOYL-COA HYDRATASE-RELATED"/>
    <property type="match status" value="1"/>
</dbReference>
<reference evidence="2" key="1">
    <citation type="journal article" date="2019" name="Int. J. Syst. Evol. Microbiol.">
        <title>The Global Catalogue of Microorganisms (GCM) 10K type strain sequencing project: providing services to taxonomists for standard genome sequencing and annotation.</title>
        <authorList>
            <consortium name="The Broad Institute Genomics Platform"/>
            <consortium name="The Broad Institute Genome Sequencing Center for Infectious Disease"/>
            <person name="Wu L."/>
            <person name="Ma J."/>
        </authorList>
    </citation>
    <scope>NUCLEOTIDE SEQUENCE [LARGE SCALE GENOMIC DNA]</scope>
    <source>
        <strain evidence="2">JCM 10671</strain>
    </source>
</reference>
<dbReference type="Gene3D" id="3.90.226.10">
    <property type="entry name" value="2-enoyl-CoA Hydratase, Chain A, domain 1"/>
    <property type="match status" value="1"/>
</dbReference>
<name>A0ABP3SF83_9ACTN</name>
<accession>A0ABP3SF83</accession>